<reference evidence="3" key="3">
    <citation type="submission" date="2024-02" db="EMBL/GenBank/DDBJ databases">
        <title>Comparative genomics of Cryptococcus and Kwoniella reveals pathogenesis evolution and contrasting modes of karyotype evolution via chromosome fusion or intercentromeric recombination.</title>
        <authorList>
            <person name="Coelho M.A."/>
            <person name="David-Palma M."/>
            <person name="Shea T."/>
            <person name="Bowers K."/>
            <person name="McGinley-Smith S."/>
            <person name="Mohammad A.W."/>
            <person name="Gnirke A."/>
            <person name="Yurkov A.M."/>
            <person name="Nowrousian M."/>
            <person name="Sun S."/>
            <person name="Cuomo C.A."/>
            <person name="Heitman J."/>
        </authorList>
    </citation>
    <scope>NUCLEOTIDE SEQUENCE</scope>
    <source>
        <strain evidence="3">CBS 10117</strain>
    </source>
</reference>
<evidence type="ECO:0000313" key="4">
    <source>
        <dbReference type="Proteomes" id="UP000078595"/>
    </source>
</evidence>
<evidence type="ECO:0000313" key="3">
    <source>
        <dbReference type="EMBL" id="WWC62410.1"/>
    </source>
</evidence>
<organism evidence="2">
    <name type="scientific">Kwoniella dejecticola CBS 10117</name>
    <dbReference type="NCBI Taxonomy" id="1296121"/>
    <lineage>
        <taxon>Eukaryota</taxon>
        <taxon>Fungi</taxon>
        <taxon>Dikarya</taxon>
        <taxon>Basidiomycota</taxon>
        <taxon>Agaricomycotina</taxon>
        <taxon>Tremellomycetes</taxon>
        <taxon>Tremellales</taxon>
        <taxon>Cryptococcaceae</taxon>
        <taxon>Kwoniella</taxon>
    </lineage>
</organism>
<gene>
    <name evidence="2" type="ORF">I303_05549</name>
    <name evidence="3" type="ORF">I303_105006</name>
</gene>
<name>A0A1A6A3Q1_9TREE</name>
<proteinExistence type="predicted"/>
<feature type="region of interest" description="Disordered" evidence="1">
    <location>
        <begin position="1"/>
        <end position="33"/>
    </location>
</feature>
<dbReference type="EMBL" id="CP144535">
    <property type="protein sequence ID" value="WWC62410.1"/>
    <property type="molecule type" value="Genomic_DNA"/>
</dbReference>
<reference evidence="2" key="1">
    <citation type="submission" date="2013-07" db="EMBL/GenBank/DDBJ databases">
        <title>The Genome Sequence of Cryptococcus dejecticola CBS10117.</title>
        <authorList>
            <consortium name="The Broad Institute Genome Sequencing Platform"/>
            <person name="Cuomo C."/>
            <person name="Litvintseva A."/>
            <person name="Chen Y."/>
            <person name="Heitman J."/>
            <person name="Sun S."/>
            <person name="Springer D."/>
            <person name="Dromer F."/>
            <person name="Young S.K."/>
            <person name="Zeng Q."/>
            <person name="Gargeya S."/>
            <person name="Fitzgerald M."/>
            <person name="Abouelleil A."/>
            <person name="Alvarado L."/>
            <person name="Berlin A.M."/>
            <person name="Chapman S.B."/>
            <person name="Dewar J."/>
            <person name="Goldberg J."/>
            <person name="Griggs A."/>
            <person name="Gujja S."/>
            <person name="Hansen M."/>
            <person name="Howarth C."/>
            <person name="Imamovic A."/>
            <person name="Larimer J."/>
            <person name="McCowan C."/>
            <person name="Murphy C."/>
            <person name="Pearson M."/>
            <person name="Priest M."/>
            <person name="Roberts A."/>
            <person name="Saif S."/>
            <person name="Shea T."/>
            <person name="Sykes S."/>
            <person name="Wortman J."/>
            <person name="Nusbaum C."/>
            <person name="Birren B."/>
        </authorList>
    </citation>
    <scope>NUCLEOTIDE SEQUENCE [LARGE SCALE GENOMIC DNA]</scope>
    <source>
        <strain evidence="2">CBS 10117</strain>
    </source>
</reference>
<dbReference type="EMBL" id="KI894032">
    <property type="protein sequence ID" value="OBR84690.1"/>
    <property type="molecule type" value="Genomic_DNA"/>
</dbReference>
<reference evidence="3" key="2">
    <citation type="submission" date="2013-07" db="EMBL/GenBank/DDBJ databases">
        <authorList>
            <consortium name="The Broad Institute Genome Sequencing Platform"/>
            <person name="Cuomo C."/>
            <person name="Litvintseva A."/>
            <person name="Chen Y."/>
            <person name="Heitman J."/>
            <person name="Sun S."/>
            <person name="Springer D."/>
            <person name="Dromer F."/>
            <person name="Young S.K."/>
            <person name="Zeng Q."/>
            <person name="Gargeya S."/>
            <person name="Fitzgerald M."/>
            <person name="Abouelleil A."/>
            <person name="Alvarado L."/>
            <person name="Berlin A.M."/>
            <person name="Chapman S.B."/>
            <person name="Dewar J."/>
            <person name="Goldberg J."/>
            <person name="Griggs A."/>
            <person name="Gujja S."/>
            <person name="Hansen M."/>
            <person name="Howarth C."/>
            <person name="Imamovic A."/>
            <person name="Larimer J."/>
            <person name="McCowan C."/>
            <person name="Murphy C."/>
            <person name="Pearson M."/>
            <person name="Priest M."/>
            <person name="Roberts A."/>
            <person name="Saif S."/>
            <person name="Shea T."/>
            <person name="Sykes S."/>
            <person name="Wortman J."/>
            <person name="Nusbaum C."/>
            <person name="Birren B."/>
        </authorList>
    </citation>
    <scope>NUCLEOTIDE SEQUENCE</scope>
    <source>
        <strain evidence="3">CBS 10117</strain>
    </source>
</reference>
<sequence>MSDTDRDAFSAYASTTDMKGQEGQEGQKAQNSPIEQLVQLTGELEMAAYDDYNDKDEYAARLVTTGGYTEADFDTLKYTNPEYEADYIVNVLDMREAEARAEEAGAILEEKKAIMKALLDTIIRSEEGRPMMGSDEFKAALKLLKEIREGTWKPEGWEEEYGDSYREGDDLHAYEDGEYIY</sequence>
<dbReference type="KEGG" id="kdj:28969248"/>
<protein>
    <submittedName>
        <fullName evidence="2">Uncharacterized protein</fullName>
    </submittedName>
</protein>
<evidence type="ECO:0000313" key="2">
    <source>
        <dbReference type="EMBL" id="OBR84690.1"/>
    </source>
</evidence>
<keyword evidence="4" id="KW-1185">Reference proteome</keyword>
<accession>A0A1A6A3Q1</accession>
<dbReference type="RefSeq" id="XP_018262532.1">
    <property type="nucleotide sequence ID" value="XM_018408841.1"/>
</dbReference>
<dbReference type="Proteomes" id="UP000078595">
    <property type="component" value="Chromosome 6"/>
</dbReference>
<evidence type="ECO:0000256" key="1">
    <source>
        <dbReference type="SAM" id="MobiDB-lite"/>
    </source>
</evidence>
<dbReference type="AlphaFoldDB" id="A0A1A6A3Q1"/>
<dbReference type="VEuPathDB" id="FungiDB:I303_05549"/>
<dbReference type="GeneID" id="28969248"/>